<name>A0ABV3EW60_9ACTN</name>
<dbReference type="Proteomes" id="UP001551584">
    <property type="component" value="Unassembled WGS sequence"/>
</dbReference>
<feature type="compositionally biased region" description="Basic and acidic residues" evidence="1">
    <location>
        <begin position="77"/>
        <end position="90"/>
    </location>
</feature>
<keyword evidence="2" id="KW-0472">Membrane</keyword>
<feature type="compositionally biased region" description="Gly residues" evidence="1">
    <location>
        <begin position="61"/>
        <end position="71"/>
    </location>
</feature>
<reference evidence="3 4" key="1">
    <citation type="submission" date="2024-06" db="EMBL/GenBank/DDBJ databases">
        <title>The Natural Products Discovery Center: Release of the First 8490 Sequenced Strains for Exploring Actinobacteria Biosynthetic Diversity.</title>
        <authorList>
            <person name="Kalkreuter E."/>
            <person name="Kautsar S.A."/>
            <person name="Yang D."/>
            <person name="Bader C.D."/>
            <person name="Teijaro C.N."/>
            <person name="Fluegel L."/>
            <person name="Davis C.M."/>
            <person name="Simpson J.R."/>
            <person name="Lauterbach L."/>
            <person name="Steele A.D."/>
            <person name="Gui C."/>
            <person name="Meng S."/>
            <person name="Li G."/>
            <person name="Viehrig K."/>
            <person name="Ye F."/>
            <person name="Su P."/>
            <person name="Kiefer A.F."/>
            <person name="Nichols A."/>
            <person name="Cepeda A.J."/>
            <person name="Yan W."/>
            <person name="Fan B."/>
            <person name="Jiang Y."/>
            <person name="Adhikari A."/>
            <person name="Zheng C.-J."/>
            <person name="Schuster L."/>
            <person name="Cowan T.M."/>
            <person name="Smanski M.J."/>
            <person name="Chevrette M.G."/>
            <person name="De Carvalho L.P.S."/>
            <person name="Shen B."/>
        </authorList>
    </citation>
    <scope>NUCLEOTIDE SEQUENCE [LARGE SCALE GENOMIC DNA]</scope>
    <source>
        <strain evidence="3 4">NPDC048117</strain>
    </source>
</reference>
<organism evidence="3 4">
    <name type="scientific">Streptomyces chilikensis</name>
    <dbReference type="NCBI Taxonomy" id="1194079"/>
    <lineage>
        <taxon>Bacteria</taxon>
        <taxon>Bacillati</taxon>
        <taxon>Actinomycetota</taxon>
        <taxon>Actinomycetes</taxon>
        <taxon>Kitasatosporales</taxon>
        <taxon>Streptomycetaceae</taxon>
        <taxon>Streptomyces</taxon>
    </lineage>
</organism>
<proteinExistence type="predicted"/>
<evidence type="ECO:0000256" key="2">
    <source>
        <dbReference type="SAM" id="Phobius"/>
    </source>
</evidence>
<comment type="caution">
    <text evidence="3">The sequence shown here is derived from an EMBL/GenBank/DDBJ whole genome shotgun (WGS) entry which is preliminary data.</text>
</comment>
<gene>
    <name evidence="3" type="ORF">AB0D95_24860</name>
</gene>
<accession>A0ABV3EW60</accession>
<dbReference type="EMBL" id="JBEZNA010000075">
    <property type="protein sequence ID" value="MEU9580452.1"/>
    <property type="molecule type" value="Genomic_DNA"/>
</dbReference>
<keyword evidence="4" id="KW-1185">Reference proteome</keyword>
<keyword evidence="2" id="KW-0812">Transmembrane</keyword>
<feature type="region of interest" description="Disordered" evidence="1">
    <location>
        <begin position="61"/>
        <end position="90"/>
    </location>
</feature>
<keyword evidence="2" id="KW-1133">Transmembrane helix</keyword>
<sequence>MVRPPVIPPATPSLAQLARGTGAAVLCTTALLALTGASSVPLVALVVVVSLGLGMLAALGSGTGGQGGGGRVPATRDAADAAPRREPARR</sequence>
<feature type="transmembrane region" description="Helical" evidence="2">
    <location>
        <begin position="40"/>
        <end position="59"/>
    </location>
</feature>
<dbReference type="RefSeq" id="WP_280870701.1">
    <property type="nucleotide sequence ID" value="NZ_JBEZNA010000075.1"/>
</dbReference>
<evidence type="ECO:0000313" key="4">
    <source>
        <dbReference type="Proteomes" id="UP001551584"/>
    </source>
</evidence>
<evidence type="ECO:0000256" key="1">
    <source>
        <dbReference type="SAM" id="MobiDB-lite"/>
    </source>
</evidence>
<evidence type="ECO:0000313" key="3">
    <source>
        <dbReference type="EMBL" id="MEU9580452.1"/>
    </source>
</evidence>
<protein>
    <submittedName>
        <fullName evidence="3">Uncharacterized protein</fullName>
    </submittedName>
</protein>